<accession>A0A1H2GWL4</accession>
<evidence type="ECO:0000313" key="2">
    <source>
        <dbReference type="EMBL" id="SDU23941.1"/>
    </source>
</evidence>
<dbReference type="Pfam" id="PF07883">
    <property type="entry name" value="Cupin_2"/>
    <property type="match status" value="1"/>
</dbReference>
<dbReference type="InterPro" id="IPR014710">
    <property type="entry name" value="RmlC-like_jellyroll"/>
</dbReference>
<dbReference type="Gene3D" id="2.60.120.10">
    <property type="entry name" value="Jelly Rolls"/>
    <property type="match status" value="1"/>
</dbReference>
<gene>
    <name evidence="2" type="ORF">SAMN05216406_1388</name>
</gene>
<organism evidence="2 3">
    <name type="scientific">Nitrosomonas ureae</name>
    <dbReference type="NCBI Taxonomy" id="44577"/>
    <lineage>
        <taxon>Bacteria</taxon>
        <taxon>Pseudomonadati</taxon>
        <taxon>Pseudomonadota</taxon>
        <taxon>Betaproteobacteria</taxon>
        <taxon>Nitrosomonadales</taxon>
        <taxon>Nitrosomonadaceae</taxon>
        <taxon>Nitrosomonas</taxon>
    </lineage>
</organism>
<reference evidence="3" key="1">
    <citation type="submission" date="2016-10" db="EMBL/GenBank/DDBJ databases">
        <authorList>
            <person name="Varghese N."/>
            <person name="Submissions S."/>
        </authorList>
    </citation>
    <scope>NUCLEOTIDE SEQUENCE [LARGE SCALE GENOMIC DNA]</scope>
    <source>
        <strain evidence="3">Nm10</strain>
    </source>
</reference>
<evidence type="ECO:0000259" key="1">
    <source>
        <dbReference type="Pfam" id="PF07883"/>
    </source>
</evidence>
<dbReference type="EMBL" id="FNLN01000038">
    <property type="protein sequence ID" value="SDU23941.1"/>
    <property type="molecule type" value="Genomic_DNA"/>
</dbReference>
<protein>
    <submittedName>
        <fullName evidence="2">Cupin 2 domain-containing protein</fullName>
    </submittedName>
</protein>
<dbReference type="RefSeq" id="WP_062559869.1">
    <property type="nucleotide sequence ID" value="NZ_CP013341.1"/>
</dbReference>
<proteinExistence type="predicted"/>
<keyword evidence="3" id="KW-1185">Reference proteome</keyword>
<sequence>MKSQNIFSKIPKNLKCEIFELLINDDTVTIERIISKGQQSSSWYDQKKNEWVIVLKGEAILTFENQTSVQLKEGDFINIPAHSKHRVSWSEPENETIWLAVHY</sequence>
<dbReference type="CDD" id="cd06981">
    <property type="entry name" value="cupin_reut_a1446"/>
    <property type="match status" value="1"/>
</dbReference>
<evidence type="ECO:0000313" key="3">
    <source>
        <dbReference type="Proteomes" id="UP000182882"/>
    </source>
</evidence>
<dbReference type="InterPro" id="IPR013096">
    <property type="entry name" value="Cupin_2"/>
</dbReference>
<dbReference type="AlphaFoldDB" id="A0A1H2GWL4"/>
<dbReference type="SUPFAM" id="SSF51182">
    <property type="entry name" value="RmlC-like cupins"/>
    <property type="match status" value="1"/>
</dbReference>
<dbReference type="KEGG" id="nur:ATY38_14205"/>
<dbReference type="Proteomes" id="UP000182882">
    <property type="component" value="Unassembled WGS sequence"/>
</dbReference>
<name>A0A1H2GWL4_9PROT</name>
<dbReference type="InterPro" id="IPR011051">
    <property type="entry name" value="RmlC_Cupin_sf"/>
</dbReference>
<feature type="domain" description="Cupin type-2" evidence="1">
    <location>
        <begin position="34"/>
        <end position="101"/>
    </location>
</feature>